<dbReference type="PANTHER" id="PTHR43736">
    <property type="entry name" value="ADP-RIBOSE PYROPHOSPHATASE"/>
    <property type="match status" value="1"/>
</dbReference>
<evidence type="ECO:0000259" key="1">
    <source>
        <dbReference type="PROSITE" id="PS51462"/>
    </source>
</evidence>
<dbReference type="PROSITE" id="PS51462">
    <property type="entry name" value="NUDIX"/>
    <property type="match status" value="1"/>
</dbReference>
<dbReference type="InterPro" id="IPR000086">
    <property type="entry name" value="NUDIX_hydrolase_dom"/>
</dbReference>
<dbReference type="Proteomes" id="UP000654918">
    <property type="component" value="Unassembled WGS sequence"/>
</dbReference>
<dbReference type="EMBL" id="WIGO01000045">
    <property type="protein sequence ID" value="KAF6834796.1"/>
    <property type="molecule type" value="Genomic_DNA"/>
</dbReference>
<reference evidence="2" key="1">
    <citation type="journal article" date="2020" name="Phytopathology">
        <title>Genome Sequence Resources of Colletotrichum truncatum, C. plurivorum, C. musicola, and C. sojae: Four Species Pathogenic to Soybean (Glycine max).</title>
        <authorList>
            <person name="Rogerio F."/>
            <person name="Boufleur T.R."/>
            <person name="Ciampi-Guillardi M."/>
            <person name="Sukno S.A."/>
            <person name="Thon M.R."/>
            <person name="Massola Junior N.S."/>
            <person name="Baroncelli R."/>
        </authorList>
    </citation>
    <scope>NUCLEOTIDE SEQUENCE</scope>
    <source>
        <strain evidence="2">LFN00145</strain>
    </source>
</reference>
<evidence type="ECO:0000313" key="3">
    <source>
        <dbReference type="Proteomes" id="UP000654918"/>
    </source>
</evidence>
<dbReference type="Pfam" id="PF00293">
    <property type="entry name" value="NUDIX"/>
    <property type="match status" value="1"/>
</dbReference>
<feature type="domain" description="Nudix hydrolase" evidence="1">
    <location>
        <begin position="23"/>
        <end position="169"/>
    </location>
</feature>
<dbReference type="InterPro" id="IPR015797">
    <property type="entry name" value="NUDIX_hydrolase-like_dom_sf"/>
</dbReference>
<dbReference type="SUPFAM" id="SSF55811">
    <property type="entry name" value="Nudix"/>
    <property type="match status" value="1"/>
</dbReference>
<dbReference type="Gene3D" id="3.90.79.10">
    <property type="entry name" value="Nucleoside Triphosphate Pyrophosphohydrolase"/>
    <property type="match status" value="1"/>
</dbReference>
<dbReference type="PANTHER" id="PTHR43736:SF1">
    <property type="entry name" value="DIHYDRONEOPTERIN TRIPHOSPHATE DIPHOSPHATASE"/>
    <property type="match status" value="1"/>
</dbReference>
<keyword evidence="3" id="KW-1185">Reference proteome</keyword>
<sequence length="178" mass="19673">MEFLSMSRDEVRLHISSSGSPQVDKVTVGAAILRHDTSGPSVLLLKQNPDEKYYPNVFEIPGGKVDATDPTVRDAVIREAAEETQLRVMDITASLPRMEYTTEKLEKSPNGDEKIVKRRALQLSYIVTVEGADFHVNEEEHSMGTWASRDSLDEIPITSEMKALVSEVLGLGEVQSAT</sequence>
<comment type="caution">
    <text evidence="2">The sequence shown here is derived from an EMBL/GenBank/DDBJ whole genome shotgun (WGS) entry which is preliminary data.</text>
</comment>
<gene>
    <name evidence="2" type="ORF">CPLU01_04691</name>
</gene>
<dbReference type="CDD" id="cd02883">
    <property type="entry name" value="NUDIX_Hydrolase"/>
    <property type="match status" value="1"/>
</dbReference>
<organism evidence="2 3">
    <name type="scientific">Colletotrichum plurivorum</name>
    <dbReference type="NCBI Taxonomy" id="2175906"/>
    <lineage>
        <taxon>Eukaryota</taxon>
        <taxon>Fungi</taxon>
        <taxon>Dikarya</taxon>
        <taxon>Ascomycota</taxon>
        <taxon>Pezizomycotina</taxon>
        <taxon>Sordariomycetes</taxon>
        <taxon>Hypocreomycetidae</taxon>
        <taxon>Glomerellales</taxon>
        <taxon>Glomerellaceae</taxon>
        <taxon>Colletotrichum</taxon>
        <taxon>Colletotrichum orchidearum species complex</taxon>
    </lineage>
</organism>
<evidence type="ECO:0000313" key="2">
    <source>
        <dbReference type="EMBL" id="KAF6834796.1"/>
    </source>
</evidence>
<dbReference type="AlphaFoldDB" id="A0A8H6NJI0"/>
<name>A0A8H6NJI0_9PEZI</name>
<proteinExistence type="predicted"/>
<accession>A0A8H6NJI0</accession>
<protein>
    <submittedName>
        <fullName evidence="2">MutT family protein</fullName>
    </submittedName>
</protein>